<name>A0A5P1EKB6_ASPOF</name>
<accession>A0A5P1EKB6</accession>
<proteinExistence type="predicted"/>
<protein>
    <submittedName>
        <fullName evidence="1">Uncharacterized protein</fullName>
    </submittedName>
</protein>
<dbReference type="AlphaFoldDB" id="A0A5P1EKB6"/>
<evidence type="ECO:0000313" key="1">
    <source>
        <dbReference type="EMBL" id="ONK64490.1"/>
    </source>
</evidence>
<dbReference type="EMBL" id="CM007387">
    <property type="protein sequence ID" value="ONK64490.1"/>
    <property type="molecule type" value="Genomic_DNA"/>
</dbReference>
<sequence>MAMGKELILLDQENPYDEEKVDYEVDTDAYFIEPDDAAIKGDIGRCSHMLVNDKPNLETMDGAALPTSGEFEPKTDFTAQTWKVVDAETEFSLSRGTSTINLSPSGTSLQGE</sequence>
<gene>
    <name evidence="1" type="ORF">A4U43_C07F26620</name>
</gene>
<reference evidence="2" key="1">
    <citation type="journal article" date="2017" name="Nat. Commun.">
        <title>The asparagus genome sheds light on the origin and evolution of a young Y chromosome.</title>
        <authorList>
            <person name="Harkess A."/>
            <person name="Zhou J."/>
            <person name="Xu C."/>
            <person name="Bowers J.E."/>
            <person name="Van der Hulst R."/>
            <person name="Ayyampalayam S."/>
            <person name="Mercati F."/>
            <person name="Riccardi P."/>
            <person name="McKain M.R."/>
            <person name="Kakrana A."/>
            <person name="Tang H."/>
            <person name="Ray J."/>
            <person name="Groenendijk J."/>
            <person name="Arikit S."/>
            <person name="Mathioni S.M."/>
            <person name="Nakano M."/>
            <person name="Shan H."/>
            <person name="Telgmann-Rauber A."/>
            <person name="Kanno A."/>
            <person name="Yue Z."/>
            <person name="Chen H."/>
            <person name="Li W."/>
            <person name="Chen Y."/>
            <person name="Xu X."/>
            <person name="Zhang Y."/>
            <person name="Luo S."/>
            <person name="Chen H."/>
            <person name="Gao J."/>
            <person name="Mao Z."/>
            <person name="Pires J.C."/>
            <person name="Luo M."/>
            <person name="Kudrna D."/>
            <person name="Wing R.A."/>
            <person name="Meyers B.C."/>
            <person name="Yi K."/>
            <person name="Kong H."/>
            <person name="Lavrijsen P."/>
            <person name="Sunseri F."/>
            <person name="Falavigna A."/>
            <person name="Ye Y."/>
            <person name="Leebens-Mack J.H."/>
            <person name="Chen G."/>
        </authorList>
    </citation>
    <scope>NUCLEOTIDE SEQUENCE [LARGE SCALE GENOMIC DNA]</scope>
    <source>
        <strain evidence="2">cv. DH0086</strain>
    </source>
</reference>
<keyword evidence="2" id="KW-1185">Reference proteome</keyword>
<dbReference type="Gramene" id="ONK64490">
    <property type="protein sequence ID" value="ONK64490"/>
    <property type="gene ID" value="A4U43_C07F26620"/>
</dbReference>
<organism evidence="1 2">
    <name type="scientific">Asparagus officinalis</name>
    <name type="common">Garden asparagus</name>
    <dbReference type="NCBI Taxonomy" id="4686"/>
    <lineage>
        <taxon>Eukaryota</taxon>
        <taxon>Viridiplantae</taxon>
        <taxon>Streptophyta</taxon>
        <taxon>Embryophyta</taxon>
        <taxon>Tracheophyta</taxon>
        <taxon>Spermatophyta</taxon>
        <taxon>Magnoliopsida</taxon>
        <taxon>Liliopsida</taxon>
        <taxon>Asparagales</taxon>
        <taxon>Asparagaceae</taxon>
        <taxon>Asparagoideae</taxon>
        <taxon>Asparagus</taxon>
    </lineage>
</organism>
<dbReference type="Proteomes" id="UP000243459">
    <property type="component" value="Chromosome 7"/>
</dbReference>
<evidence type="ECO:0000313" key="2">
    <source>
        <dbReference type="Proteomes" id="UP000243459"/>
    </source>
</evidence>